<dbReference type="Pfam" id="PF03372">
    <property type="entry name" value="Exo_endo_phos"/>
    <property type="match status" value="1"/>
</dbReference>
<gene>
    <name evidence="3" type="ORF">GCM10007940_03350</name>
</gene>
<comment type="caution">
    <text evidence="3">The sequence shown here is derived from an EMBL/GenBank/DDBJ whole genome shotgun (WGS) entry which is preliminary data.</text>
</comment>
<protein>
    <submittedName>
        <fullName evidence="3">Endonuclease</fullName>
    </submittedName>
</protein>
<dbReference type="Gene3D" id="3.60.10.10">
    <property type="entry name" value="Endonuclease/exonuclease/phosphatase"/>
    <property type="match status" value="1"/>
</dbReference>
<dbReference type="EMBL" id="BSOH01000001">
    <property type="protein sequence ID" value="GLR15720.1"/>
    <property type="molecule type" value="Genomic_DNA"/>
</dbReference>
<proteinExistence type="predicted"/>
<dbReference type="AlphaFoldDB" id="A0AA37WE32"/>
<evidence type="ECO:0000259" key="2">
    <source>
        <dbReference type="Pfam" id="PF03372"/>
    </source>
</evidence>
<keyword evidence="4" id="KW-1185">Reference proteome</keyword>
<dbReference type="RefSeq" id="WP_235292617.1">
    <property type="nucleotide sequence ID" value="NZ_BSOH01000001.1"/>
</dbReference>
<dbReference type="SUPFAM" id="SSF56219">
    <property type="entry name" value="DNase I-like"/>
    <property type="match status" value="1"/>
</dbReference>
<keyword evidence="1" id="KW-0472">Membrane</keyword>
<evidence type="ECO:0000313" key="3">
    <source>
        <dbReference type="EMBL" id="GLR15720.1"/>
    </source>
</evidence>
<reference evidence="3" key="2">
    <citation type="submission" date="2023-01" db="EMBL/GenBank/DDBJ databases">
        <title>Draft genome sequence of Portibacter lacus strain NBRC 108769.</title>
        <authorList>
            <person name="Sun Q."/>
            <person name="Mori K."/>
        </authorList>
    </citation>
    <scope>NUCLEOTIDE SEQUENCE</scope>
    <source>
        <strain evidence="3">NBRC 108769</strain>
    </source>
</reference>
<dbReference type="InterPro" id="IPR036691">
    <property type="entry name" value="Endo/exonu/phosph_ase_sf"/>
</dbReference>
<evidence type="ECO:0000256" key="1">
    <source>
        <dbReference type="SAM" id="Phobius"/>
    </source>
</evidence>
<feature type="transmembrane region" description="Helical" evidence="1">
    <location>
        <begin position="32"/>
        <end position="52"/>
    </location>
</feature>
<accession>A0AA37WE32</accession>
<feature type="transmembrane region" description="Helical" evidence="1">
    <location>
        <begin position="58"/>
        <end position="78"/>
    </location>
</feature>
<keyword evidence="3" id="KW-0378">Hydrolase</keyword>
<dbReference type="GO" id="GO:0004519">
    <property type="term" value="F:endonuclease activity"/>
    <property type="evidence" value="ECO:0007669"/>
    <property type="project" value="UniProtKB-KW"/>
</dbReference>
<keyword evidence="1" id="KW-0812">Transmembrane</keyword>
<organism evidence="3 4">
    <name type="scientific">Portibacter lacus</name>
    <dbReference type="NCBI Taxonomy" id="1099794"/>
    <lineage>
        <taxon>Bacteria</taxon>
        <taxon>Pseudomonadati</taxon>
        <taxon>Bacteroidota</taxon>
        <taxon>Saprospiria</taxon>
        <taxon>Saprospirales</taxon>
        <taxon>Haliscomenobacteraceae</taxon>
        <taxon>Portibacter</taxon>
    </lineage>
</organism>
<evidence type="ECO:0000313" key="4">
    <source>
        <dbReference type="Proteomes" id="UP001156666"/>
    </source>
</evidence>
<reference evidence="3" key="1">
    <citation type="journal article" date="2014" name="Int. J. Syst. Evol. Microbiol.">
        <title>Complete genome sequence of Corynebacterium casei LMG S-19264T (=DSM 44701T), isolated from a smear-ripened cheese.</title>
        <authorList>
            <consortium name="US DOE Joint Genome Institute (JGI-PGF)"/>
            <person name="Walter F."/>
            <person name="Albersmeier A."/>
            <person name="Kalinowski J."/>
            <person name="Ruckert C."/>
        </authorList>
    </citation>
    <scope>NUCLEOTIDE SEQUENCE</scope>
    <source>
        <strain evidence="3">NBRC 108769</strain>
    </source>
</reference>
<sequence>MIFVLYTISILAIIGTFLPKFDIEHWIVRGQAYFRGVYLGLNVLMIILLLVFAGATLWTFIMIAGLIAAVIVCLQSILPFTSLGKIQVPSAKESSTENTLNLLIYNVYQYNTEYQKLLDLVEEVEPDIIFLIETSVDWAKGLSSLKEKYNFHLNDVRENTYGLMLYSKLELLEGGINYLVKQEIPSAEILIKKNNVMVRILGIHPKPPVLGEAETSRSKDRELIQAARYLNAQVEDDHQILIGDLNDVAWSRASLAFKKMTGMKDPRAGRGFYPTFPTWSPIKIPLDHVFCSSGLELVDFKVLENIGSDHFPVNVIFKIPE</sequence>
<feature type="domain" description="Endonuclease/exonuclease/phosphatase" evidence="2">
    <location>
        <begin position="105"/>
        <end position="310"/>
    </location>
</feature>
<keyword evidence="3" id="KW-0255">Endonuclease</keyword>
<feature type="transmembrane region" description="Helical" evidence="1">
    <location>
        <begin position="6"/>
        <end position="23"/>
    </location>
</feature>
<keyword evidence="3" id="KW-0540">Nuclease</keyword>
<dbReference type="Proteomes" id="UP001156666">
    <property type="component" value="Unassembled WGS sequence"/>
</dbReference>
<dbReference type="InterPro" id="IPR005135">
    <property type="entry name" value="Endo/exonuclease/phosphatase"/>
</dbReference>
<name>A0AA37WE32_9BACT</name>
<keyword evidence="1" id="KW-1133">Transmembrane helix</keyword>